<protein>
    <recommendedName>
        <fullName evidence="4">Antitoxin SocA-like Panacea domain-containing protein</fullName>
    </recommendedName>
</protein>
<evidence type="ECO:0008006" key="4">
    <source>
        <dbReference type="Google" id="ProtNLM"/>
    </source>
</evidence>
<proteinExistence type="predicted"/>
<feature type="region of interest" description="Disordered" evidence="1">
    <location>
        <begin position="128"/>
        <end position="150"/>
    </location>
</feature>
<evidence type="ECO:0000256" key="1">
    <source>
        <dbReference type="SAM" id="MobiDB-lite"/>
    </source>
</evidence>
<gene>
    <name evidence="2" type="ORF">FHR83_006749</name>
</gene>
<keyword evidence="3" id="KW-1185">Reference proteome</keyword>
<accession>A0A7W5AMJ2</accession>
<reference evidence="2 3" key="1">
    <citation type="submission" date="2020-08" db="EMBL/GenBank/DDBJ databases">
        <title>Genomic Encyclopedia of Type Strains, Phase III (KMG-III): the genomes of soil and plant-associated and newly described type strains.</title>
        <authorList>
            <person name="Whitman W."/>
        </authorList>
    </citation>
    <scope>NUCLEOTIDE SEQUENCE [LARGE SCALE GENOMIC DNA]</scope>
    <source>
        <strain evidence="2 3">CECT 3287</strain>
    </source>
</reference>
<comment type="caution">
    <text evidence="2">The sequence shown here is derived from an EMBL/GenBank/DDBJ whole genome shotgun (WGS) entry which is preliminary data.</text>
</comment>
<evidence type="ECO:0000313" key="2">
    <source>
        <dbReference type="EMBL" id="MBB3099043.1"/>
    </source>
</evidence>
<dbReference type="RefSeq" id="WP_183225124.1">
    <property type="nucleotide sequence ID" value="NZ_BMPW01000020.1"/>
</dbReference>
<dbReference type="Proteomes" id="UP000590749">
    <property type="component" value="Unassembled WGS sequence"/>
</dbReference>
<dbReference type="EMBL" id="JACHXF010000017">
    <property type="protein sequence ID" value="MBB3099043.1"/>
    <property type="molecule type" value="Genomic_DNA"/>
</dbReference>
<name>A0A7W5AMJ2_9ACTN</name>
<dbReference type="AlphaFoldDB" id="A0A7W5AMJ2"/>
<sequence>MTTTANSVIKAIESRRPDQTGTRLNLLLFLCQGHFLAGTGAPLFAEPIYATPAGVHIDADPDEPAADMNNRQLGFVGYTLHRYADMTDADLLSLVQVSSAWQLAARAEDDPRIEWAWLTDWFRRPAERHGKPTAEETADFAARRKARTGG</sequence>
<evidence type="ECO:0000313" key="3">
    <source>
        <dbReference type="Proteomes" id="UP000590749"/>
    </source>
</evidence>
<organism evidence="2 3">
    <name type="scientific">Actinoplanes campanulatus</name>
    <dbReference type="NCBI Taxonomy" id="113559"/>
    <lineage>
        <taxon>Bacteria</taxon>
        <taxon>Bacillati</taxon>
        <taxon>Actinomycetota</taxon>
        <taxon>Actinomycetes</taxon>
        <taxon>Micromonosporales</taxon>
        <taxon>Micromonosporaceae</taxon>
        <taxon>Actinoplanes</taxon>
    </lineage>
</organism>